<dbReference type="NCBIfam" id="TIGR02099">
    <property type="entry name" value="YhdP family protein"/>
    <property type="match status" value="1"/>
</dbReference>
<name>W7QV71_9ALTE</name>
<dbReference type="STRING" id="1328313.DS2_03830"/>
<organism evidence="2 3">
    <name type="scientific">Catenovulum agarivorans DS-2</name>
    <dbReference type="NCBI Taxonomy" id="1328313"/>
    <lineage>
        <taxon>Bacteria</taxon>
        <taxon>Pseudomonadati</taxon>
        <taxon>Pseudomonadota</taxon>
        <taxon>Gammaproteobacteria</taxon>
        <taxon>Alteromonadales</taxon>
        <taxon>Alteromonadaceae</taxon>
        <taxon>Catenovulum</taxon>
    </lineage>
</organism>
<dbReference type="RefSeq" id="WP_035013311.1">
    <property type="nucleotide sequence ID" value="NZ_ARZY01000004.1"/>
</dbReference>
<proteinExistence type="predicted"/>
<dbReference type="eggNOG" id="COG3164">
    <property type="taxonomic scope" value="Bacteria"/>
</dbReference>
<dbReference type="Proteomes" id="UP000019276">
    <property type="component" value="Unassembled WGS sequence"/>
</dbReference>
<dbReference type="PANTHER" id="PTHR38690">
    <property type="entry name" value="PROTEASE-RELATED"/>
    <property type="match status" value="1"/>
</dbReference>
<dbReference type="PATRIC" id="fig|1328313.3.peg.794"/>
<dbReference type="PANTHER" id="PTHR38690:SF1">
    <property type="entry name" value="PROTEASE"/>
    <property type="match status" value="1"/>
</dbReference>
<evidence type="ECO:0000259" key="1">
    <source>
        <dbReference type="Pfam" id="PF13116"/>
    </source>
</evidence>
<keyword evidence="3" id="KW-1185">Reference proteome</keyword>
<evidence type="ECO:0000313" key="3">
    <source>
        <dbReference type="Proteomes" id="UP000019276"/>
    </source>
</evidence>
<accession>W7QV71</accession>
<comment type="caution">
    <text evidence="2">The sequence shown here is derived from an EMBL/GenBank/DDBJ whole genome shotgun (WGS) entry which is preliminary data.</text>
</comment>
<protein>
    <recommendedName>
        <fullName evidence="1">YhdP central domain-containing protein</fullName>
    </recommendedName>
</protein>
<dbReference type="EMBL" id="ARZY01000004">
    <property type="protein sequence ID" value="EWH11608.1"/>
    <property type="molecule type" value="Genomic_DNA"/>
</dbReference>
<sequence length="1298" mass="144495">MKLTGFLSAFIRKLWFSFALLLVASALVISAVRVGLPYASHFKPQITQWFTQQFNQEIAIVDLSADWQGAGPVVQLKGFEFLLEPDANAPVVVSVEQVDLELDFWQSLQQRALVVRNFVLDGVRVQIDFAQMEAAQRSGSEIAVVELFETIFLEQFHRFDVKNSLVTLITPQGDSHDITVHQLKWFNQASDHQGVGKFSLEGIEADKLAFILDLKDVGDGEYDGQFYVSADGIDFATWLRPYVAKTARNLQSKLHFEAWADIQQSRFDSILFNIDPSELTWYLGKKKHKLELVSGQLQARLDQDIPQLYLYDFSFAQGDKLWGGLNVQGEQRDGSWQLYAREVNLAPLKPLLALTSFSAHIDKFANALITEPHIDNLHVKFNQDNSWLFSAQLEALSWQGIQGLPDLQDLSARVSGQNGLIKLDWQLPEQDINWPSLYSDKLSGTSIQMLSYIRYPVVKDKFKLTTQKLGWQFYVPEISLTSAEDTIKGQFSLDMQPDQSPELSAHAVLPQLSVKKVKTWLPASLLGQDTYAYLQRALVSGEVAHGQVVFQGRLADFPFAQNQGLFHTRLHTQNVNFAFQPDWPSLTEMQLQLDFINSALLMQSQQAKLLDATVLGVDAKIDNLGSREALLTISADAEASGKAATEVMLKGSLAGSVGKALEQIVVDGVLSTNLNLAIPLLNPNSLNANGSVLFDGNQVLVKATGFQFEHVNGLLEFDMDKLSSKKMTFDWGPVPYQIDLASEQTDDGYQVNLDLRGKWPLEAILTHRGLLSLADRVKGNADIDGHLAMNFNQTQFDYRLDVATDLHGVKVQLPKPFDKKAQHLQLTNLTISGDQDTSLFEFSSGENIRFNAVLPHQEQAFSRAYLVLGQDVLSAPAAGFNIAIHLPQANIQEYVELISLVQSDLSQLPASDSSLIGLPQRIRGGIQELSVGPLNWRHLSFDLNRRDNLWTTQIQSQQFNGLLNIHDDLMVKGIEVIADNFLIETNKSLTSQTPFEQAEIKQIFDAIPPIKFTCKACSVDSKQLGEVNLEIARTSPKDVVLNRFELNYRGNKVNATGLWRIDDQLKSSSKLRGTINSKDFGWWLRDYQLTSAIRDSSLDATFNLSWDRSPLNLGYKDLNGSMNWKLGEGYLTEVSDKGARILSVLSLDSLVRKLKLDFRDVFSKGLFYNSMKGSVQLTNGLAYTDNTYMDGVAGNMEVKGSTNLVSQGLNYQVKFSPKVTSSLPILIAWMVNPVTGIAALAIDQVIESADVISQIEFDISGTIDSPVIVETARKSKAVKLNAAKGKVNKKGTSPAKSN</sequence>
<reference evidence="2 3" key="1">
    <citation type="journal article" date="2014" name="Genome Announc.">
        <title>Draft Genome Sequence of the Agar-Degrading Bacterium Catenovulum sp. Strain DS-2, Isolated from Intestines of Haliotis diversicolor.</title>
        <authorList>
            <person name="Shan D."/>
            <person name="Li X."/>
            <person name="Gu Z."/>
            <person name="Wei G."/>
            <person name="Gao Z."/>
            <person name="Shao Z."/>
        </authorList>
    </citation>
    <scope>NUCLEOTIDE SEQUENCE [LARGE SCALE GENOMIC DNA]</scope>
    <source>
        <strain evidence="2 3">DS-2</strain>
    </source>
</reference>
<dbReference type="Pfam" id="PF13116">
    <property type="entry name" value="YhdP"/>
    <property type="match status" value="1"/>
</dbReference>
<dbReference type="InterPro" id="IPR025263">
    <property type="entry name" value="YhdP_central"/>
</dbReference>
<feature type="domain" description="YhdP central" evidence="1">
    <location>
        <begin position="7"/>
        <end position="1268"/>
    </location>
</feature>
<gene>
    <name evidence="2" type="ORF">DS2_03830</name>
</gene>
<dbReference type="InterPro" id="IPR011836">
    <property type="entry name" value="YhdP"/>
</dbReference>
<dbReference type="OrthoDB" id="9762238at2"/>
<evidence type="ECO:0000313" key="2">
    <source>
        <dbReference type="EMBL" id="EWH11608.1"/>
    </source>
</evidence>